<sequence length="128" mass="13793">MQCSRMDFINGGDGGDDSRWLIPHNTHRPLNEIQNSVNGLSWKEWGGGGKIHGGGDCCSARSIGSPHVNAQRCRGAHAQLFSTTDSVSSGSIIRGAAEVEAGTADKMMWRRAALLPRNPPPLQHHPRS</sequence>
<proteinExistence type="predicted"/>
<evidence type="ECO:0000313" key="2">
    <source>
        <dbReference type="Proteomes" id="UP001497482"/>
    </source>
</evidence>
<name>A0AAV2J0V2_KNICA</name>
<dbReference type="Proteomes" id="UP001497482">
    <property type="component" value="Chromosome 1"/>
</dbReference>
<keyword evidence="2" id="KW-1185">Reference proteome</keyword>
<dbReference type="AlphaFoldDB" id="A0AAV2J0V2"/>
<dbReference type="EMBL" id="OZ035823">
    <property type="protein sequence ID" value="CAL1569647.1"/>
    <property type="molecule type" value="Genomic_DNA"/>
</dbReference>
<organism evidence="1 2">
    <name type="scientific">Knipowitschia caucasica</name>
    <name type="common">Caucasian dwarf goby</name>
    <name type="synonym">Pomatoschistus caucasicus</name>
    <dbReference type="NCBI Taxonomy" id="637954"/>
    <lineage>
        <taxon>Eukaryota</taxon>
        <taxon>Metazoa</taxon>
        <taxon>Chordata</taxon>
        <taxon>Craniata</taxon>
        <taxon>Vertebrata</taxon>
        <taxon>Euteleostomi</taxon>
        <taxon>Actinopterygii</taxon>
        <taxon>Neopterygii</taxon>
        <taxon>Teleostei</taxon>
        <taxon>Neoteleostei</taxon>
        <taxon>Acanthomorphata</taxon>
        <taxon>Gobiaria</taxon>
        <taxon>Gobiiformes</taxon>
        <taxon>Gobioidei</taxon>
        <taxon>Gobiidae</taxon>
        <taxon>Gobiinae</taxon>
        <taxon>Knipowitschia</taxon>
    </lineage>
</organism>
<accession>A0AAV2J0V2</accession>
<gene>
    <name evidence="1" type="ORF">KC01_LOCUS2050</name>
</gene>
<reference evidence="1 2" key="1">
    <citation type="submission" date="2024-04" db="EMBL/GenBank/DDBJ databases">
        <authorList>
            <person name="Waldvogel A.-M."/>
            <person name="Schoenle A."/>
        </authorList>
    </citation>
    <scope>NUCLEOTIDE SEQUENCE [LARGE SCALE GENOMIC DNA]</scope>
</reference>
<protein>
    <submittedName>
        <fullName evidence="1">Uncharacterized protein</fullName>
    </submittedName>
</protein>
<evidence type="ECO:0000313" key="1">
    <source>
        <dbReference type="EMBL" id="CAL1569647.1"/>
    </source>
</evidence>